<accession>A0A2I8VJ30</accession>
<dbReference type="KEGG" id="srub:C2R22_09875"/>
<proteinExistence type="predicted"/>
<dbReference type="EMBL" id="CP026309">
    <property type="protein sequence ID" value="AUV81920.1"/>
    <property type="molecule type" value="Genomic_DNA"/>
</dbReference>
<organism evidence="1 2">
    <name type="scientific">Salinigranum rubrum</name>
    <dbReference type="NCBI Taxonomy" id="755307"/>
    <lineage>
        <taxon>Archaea</taxon>
        <taxon>Methanobacteriati</taxon>
        <taxon>Methanobacteriota</taxon>
        <taxon>Stenosarchaea group</taxon>
        <taxon>Halobacteria</taxon>
        <taxon>Halobacteriales</taxon>
        <taxon>Haloferacaceae</taxon>
        <taxon>Salinigranum</taxon>
    </lineage>
</organism>
<evidence type="ECO:0000313" key="1">
    <source>
        <dbReference type="EMBL" id="AUV81920.1"/>
    </source>
</evidence>
<sequence length="246" mass="26785">MRAYLSPVTDSDEVRRVVVESSVGIYRRAEDAAVVVSTGDDVVDLGVADQSVSRLRPGGPPVVLEPTTNGVAVRNDGSTNPVYVRTGIGEHTLDRGESTLVDSHCTITVGGRRGTALHLTLERDDRLTLGEYVDHAGLNLGRSGAVLGGVPVSSYVPAVVELLLKAREEGTSECLKYTHELRTVLSEHPIESGEYDDLCDEVDDIEGRLELRLELSMGDELDPEYHARIDRAAHRVVRLYTREVAV</sequence>
<keyword evidence="2" id="KW-1185">Reference proteome</keyword>
<evidence type="ECO:0000313" key="2">
    <source>
        <dbReference type="Proteomes" id="UP000236584"/>
    </source>
</evidence>
<dbReference type="Proteomes" id="UP000236584">
    <property type="component" value="Chromosome"/>
</dbReference>
<reference evidence="1 2" key="1">
    <citation type="submission" date="2018-01" db="EMBL/GenBank/DDBJ databases">
        <title>Complete genome sequence of Salinigranum rubrum GX10T, an extremely halophilic archaeon isolated from a marine solar saltern.</title>
        <authorList>
            <person name="Han S."/>
        </authorList>
    </citation>
    <scope>NUCLEOTIDE SEQUENCE [LARGE SCALE GENOMIC DNA]</scope>
    <source>
        <strain evidence="1 2">GX10</strain>
    </source>
</reference>
<dbReference type="AlphaFoldDB" id="A0A2I8VJ30"/>
<dbReference type="RefSeq" id="WP_103425609.1">
    <property type="nucleotide sequence ID" value="NZ_CP026309.1"/>
</dbReference>
<dbReference type="OrthoDB" id="336258at2157"/>
<dbReference type="GeneID" id="35592400"/>
<protein>
    <submittedName>
        <fullName evidence="1">Uncharacterized protein</fullName>
    </submittedName>
</protein>
<name>A0A2I8VJ30_9EURY</name>
<gene>
    <name evidence="1" type="ORF">C2R22_09875</name>
</gene>